<dbReference type="RefSeq" id="WP_114957357.1">
    <property type="nucleotide sequence ID" value="NZ_JBHSJF010000002.1"/>
</dbReference>
<organism evidence="2 3">
    <name type="scientific">Flaviflagellibacter deserti</name>
    <dbReference type="NCBI Taxonomy" id="2267266"/>
    <lineage>
        <taxon>Bacteria</taxon>
        <taxon>Pseudomonadati</taxon>
        <taxon>Pseudomonadota</taxon>
        <taxon>Alphaproteobacteria</taxon>
        <taxon>Hyphomicrobiales</taxon>
        <taxon>Flaviflagellibacter</taxon>
    </lineage>
</organism>
<feature type="signal peptide" evidence="1">
    <location>
        <begin position="1"/>
        <end position="20"/>
    </location>
</feature>
<name>A0ABV9YYQ1_9HYPH</name>
<dbReference type="EMBL" id="JBHSJF010000002">
    <property type="protein sequence ID" value="MFC5066947.1"/>
    <property type="molecule type" value="Genomic_DNA"/>
</dbReference>
<keyword evidence="1" id="KW-0732">Signal</keyword>
<evidence type="ECO:0008006" key="4">
    <source>
        <dbReference type="Google" id="ProtNLM"/>
    </source>
</evidence>
<reference evidence="3" key="1">
    <citation type="journal article" date="2019" name="Int. J. Syst. Evol. Microbiol.">
        <title>The Global Catalogue of Microorganisms (GCM) 10K type strain sequencing project: providing services to taxonomists for standard genome sequencing and annotation.</title>
        <authorList>
            <consortium name="The Broad Institute Genomics Platform"/>
            <consortium name="The Broad Institute Genome Sequencing Center for Infectious Disease"/>
            <person name="Wu L."/>
            <person name="Ma J."/>
        </authorList>
    </citation>
    <scope>NUCLEOTIDE SEQUENCE [LARGE SCALE GENOMIC DNA]</scope>
    <source>
        <strain evidence="3">CGMCC 1.16444</strain>
    </source>
</reference>
<proteinExistence type="predicted"/>
<gene>
    <name evidence="2" type="ORF">ACFPFW_02845</name>
</gene>
<keyword evidence="3" id="KW-1185">Reference proteome</keyword>
<accession>A0ABV9YYQ1</accession>
<evidence type="ECO:0000313" key="3">
    <source>
        <dbReference type="Proteomes" id="UP001595796"/>
    </source>
</evidence>
<dbReference type="Proteomes" id="UP001595796">
    <property type="component" value="Unassembled WGS sequence"/>
</dbReference>
<comment type="caution">
    <text evidence="2">The sequence shown here is derived from an EMBL/GenBank/DDBJ whole genome shotgun (WGS) entry which is preliminary data.</text>
</comment>
<sequence>MTRALLGAALIALAAAPAHAQSYEVRSYYMDPNRTYGSPGNQYEVVGPNNRKVTVIEGQPRWESQERTVVEDRRGGYYYSNVAPYLPY</sequence>
<feature type="chain" id="PRO_5047067988" description="SH3 domain-containing protein" evidence="1">
    <location>
        <begin position="21"/>
        <end position="88"/>
    </location>
</feature>
<protein>
    <recommendedName>
        <fullName evidence="4">SH3 domain-containing protein</fullName>
    </recommendedName>
</protein>
<evidence type="ECO:0000313" key="2">
    <source>
        <dbReference type="EMBL" id="MFC5066947.1"/>
    </source>
</evidence>
<evidence type="ECO:0000256" key="1">
    <source>
        <dbReference type="SAM" id="SignalP"/>
    </source>
</evidence>